<organism evidence="2 3">
    <name type="scientific">Haemophilus influenzae (strain NTHi 3655)</name>
    <dbReference type="NCBI Taxonomy" id="375177"/>
    <lineage>
        <taxon>Bacteria</taxon>
        <taxon>Pseudomonadati</taxon>
        <taxon>Pseudomonadota</taxon>
        <taxon>Gammaproteobacteria</taxon>
        <taxon>Pasteurellales</taxon>
        <taxon>Pasteurellaceae</taxon>
        <taxon>Haemophilus</taxon>
    </lineage>
</organism>
<proteinExistence type="predicted"/>
<evidence type="ECO:0000256" key="1">
    <source>
        <dbReference type="SAM" id="Phobius"/>
    </source>
</evidence>
<comment type="caution">
    <text evidence="2">The sequence shown here is derived from an EMBL/GenBank/DDBJ whole genome shotgun (WGS) entry which is preliminary data.</text>
</comment>
<evidence type="ECO:0000313" key="2">
    <source>
        <dbReference type="EMBL" id="EDJ93196.1"/>
    </source>
</evidence>
<sequence length="49" mass="6104">MSHFFIFIDVKIYKKLNFHLSLVFYIFLIDFFVVLVARQIFFTLYDVEY</sequence>
<dbReference type="Proteomes" id="UP000003185">
    <property type="component" value="Unassembled WGS sequence"/>
</dbReference>
<name>A0A0H3PI63_HAEI3</name>
<feature type="transmembrane region" description="Helical" evidence="1">
    <location>
        <begin position="20"/>
        <end position="41"/>
    </location>
</feature>
<accession>A0A0H3PI63</accession>
<gene>
    <name evidence="2" type="ORF">CGSHi3655_09716</name>
</gene>
<dbReference type="AlphaFoldDB" id="A0A0H3PI63"/>
<reference evidence="2 3" key="1">
    <citation type="journal article" date="2007" name="Genome Biol.">
        <title>Characterization and modeling of the Haemophilus influenzae core and supragenomes based on the complete genomic sequences of Rd and 12 clinical nontypeable strains.</title>
        <authorList>
            <person name="Hogg J.S."/>
            <person name="Hu F.Z."/>
            <person name="Janto B."/>
            <person name="Boissy R."/>
            <person name="Hayes J."/>
            <person name="Keefe R."/>
            <person name="Post J.C."/>
            <person name="Ehrlich G.D."/>
        </authorList>
    </citation>
    <scope>NUCLEOTIDE SEQUENCE [LARGE SCALE GENOMIC DNA]</scope>
    <source>
        <strain evidence="3">NTHi 3655</strain>
    </source>
</reference>
<keyword evidence="1" id="KW-1133">Transmembrane helix</keyword>
<dbReference type="EMBL" id="AAZF01000003">
    <property type="protein sequence ID" value="EDJ93196.1"/>
    <property type="molecule type" value="Genomic_DNA"/>
</dbReference>
<evidence type="ECO:0000313" key="3">
    <source>
        <dbReference type="Proteomes" id="UP000003185"/>
    </source>
</evidence>
<keyword evidence="1" id="KW-0472">Membrane</keyword>
<keyword evidence="1" id="KW-0812">Transmembrane</keyword>
<protein>
    <submittedName>
        <fullName evidence="2">Uncharacterized protein</fullName>
    </submittedName>
</protein>